<evidence type="ECO:0000256" key="1">
    <source>
        <dbReference type="ARBA" id="ARBA00022679"/>
    </source>
</evidence>
<protein>
    <recommendedName>
        <fullName evidence="2">Glycosyl transferase family 1 domain-containing protein</fullName>
    </recommendedName>
</protein>
<evidence type="ECO:0000313" key="3">
    <source>
        <dbReference type="EMBL" id="KXB30138.1"/>
    </source>
</evidence>
<evidence type="ECO:0000259" key="2">
    <source>
        <dbReference type="Pfam" id="PF00534"/>
    </source>
</evidence>
<dbReference type="GO" id="GO:0009103">
    <property type="term" value="P:lipopolysaccharide biosynthetic process"/>
    <property type="evidence" value="ECO:0007669"/>
    <property type="project" value="TreeGrafter"/>
</dbReference>
<sequence>MQFYSDALLRAGHKWPAVEFSFFDPWQPEFSGMHLMHYFSCMPSSRDFLDHVKSKRGIPLAISPNFWPDPEGWELSGALENIKTILWLADRVIVNSRIEEEALVRLCKIDSSKISVVYNAVGDCFFDSVNPDIFRKAYGIDGPFVLNVGNVEPRKNQLAFLKSLKAFPDLQLVTIGGVREQSYLDACIQEGEGQFQLIDPLPPGSELIRSAMAACEFFAMPSLRETPSIASLEAGAAGSRIMTTSLGSPTEYFEQHAVYVNPYDLADMREGVEAILARPKDAALVERIRNLYRWDVVVEQLVDAYSAVLGTDLRMKK</sequence>
<dbReference type="SUPFAM" id="SSF53756">
    <property type="entry name" value="UDP-Glycosyltransferase/glycogen phosphorylase"/>
    <property type="match status" value="1"/>
</dbReference>
<evidence type="ECO:0000313" key="4">
    <source>
        <dbReference type="Proteomes" id="UP000070186"/>
    </source>
</evidence>
<reference evidence="3 4" key="1">
    <citation type="submission" date="2015-12" db="EMBL/GenBank/DDBJ databases">
        <title>Nitrous oxide reduction kinetics distinguish bacteria harboring typical versus atypical NosZ.</title>
        <authorList>
            <person name="Yoon S."/>
            <person name="Nissen S."/>
            <person name="Park D."/>
            <person name="Sanford R.A."/>
            <person name="Loeffler F.E."/>
        </authorList>
    </citation>
    <scope>NUCLEOTIDE SEQUENCE [LARGE SCALE GENOMIC DNA]</scope>
    <source>
        <strain evidence="3 4">ATCC BAA-841</strain>
    </source>
</reference>
<dbReference type="GO" id="GO:0016757">
    <property type="term" value="F:glycosyltransferase activity"/>
    <property type="evidence" value="ECO:0007669"/>
    <property type="project" value="InterPro"/>
</dbReference>
<comment type="caution">
    <text evidence="3">The sequence shown here is derived from an EMBL/GenBank/DDBJ whole genome shotgun (WGS) entry which is preliminary data.</text>
</comment>
<organism evidence="3 4">
    <name type="scientific">Dechloromonas denitrificans</name>
    <dbReference type="NCBI Taxonomy" id="281362"/>
    <lineage>
        <taxon>Bacteria</taxon>
        <taxon>Pseudomonadati</taxon>
        <taxon>Pseudomonadota</taxon>
        <taxon>Betaproteobacteria</taxon>
        <taxon>Rhodocyclales</taxon>
        <taxon>Azonexaceae</taxon>
        <taxon>Dechloromonas</taxon>
    </lineage>
</organism>
<dbReference type="Pfam" id="PF00534">
    <property type="entry name" value="Glycos_transf_1"/>
    <property type="match status" value="1"/>
</dbReference>
<dbReference type="Gene3D" id="3.40.50.2000">
    <property type="entry name" value="Glycogen Phosphorylase B"/>
    <property type="match status" value="2"/>
</dbReference>
<dbReference type="AlphaFoldDB" id="A0A133XGR7"/>
<dbReference type="PANTHER" id="PTHR46401:SF2">
    <property type="entry name" value="GLYCOSYLTRANSFERASE WBBK-RELATED"/>
    <property type="match status" value="1"/>
</dbReference>
<dbReference type="PANTHER" id="PTHR46401">
    <property type="entry name" value="GLYCOSYLTRANSFERASE WBBK-RELATED"/>
    <property type="match status" value="1"/>
</dbReference>
<dbReference type="STRING" id="281362.AT959_12245"/>
<dbReference type="Proteomes" id="UP000070186">
    <property type="component" value="Unassembled WGS sequence"/>
</dbReference>
<dbReference type="CDD" id="cd03801">
    <property type="entry name" value="GT4_PimA-like"/>
    <property type="match status" value="1"/>
</dbReference>
<dbReference type="EMBL" id="LODL01000021">
    <property type="protein sequence ID" value="KXB30138.1"/>
    <property type="molecule type" value="Genomic_DNA"/>
</dbReference>
<accession>A0A133XGR7</accession>
<name>A0A133XGR7_9RHOO</name>
<gene>
    <name evidence="3" type="ORF">AT959_12245</name>
</gene>
<feature type="domain" description="Glycosyl transferase family 1" evidence="2">
    <location>
        <begin position="138"/>
        <end position="281"/>
    </location>
</feature>
<proteinExistence type="predicted"/>
<keyword evidence="1" id="KW-0808">Transferase</keyword>
<dbReference type="InterPro" id="IPR001296">
    <property type="entry name" value="Glyco_trans_1"/>
</dbReference>
<keyword evidence="4" id="KW-1185">Reference proteome</keyword>